<protein>
    <submittedName>
        <fullName evidence="4">FAD-binding protein</fullName>
    </submittedName>
</protein>
<dbReference type="PANTHER" id="PTHR43762">
    <property type="entry name" value="L-GULONOLACTONE OXIDASE"/>
    <property type="match status" value="1"/>
</dbReference>
<dbReference type="InterPro" id="IPR016167">
    <property type="entry name" value="FAD-bd_PCMH_sub1"/>
</dbReference>
<dbReference type="Proteomes" id="UP000480164">
    <property type="component" value="Unassembled WGS sequence"/>
</dbReference>
<dbReference type="InterPro" id="IPR036318">
    <property type="entry name" value="FAD-bd_PCMH-like_sf"/>
</dbReference>
<evidence type="ECO:0000313" key="4">
    <source>
        <dbReference type="EMBL" id="MTD25489.1"/>
    </source>
</evidence>
<accession>A0ABW9R5T6</accession>
<dbReference type="Gene3D" id="3.30.43.10">
    <property type="entry name" value="Uridine Diphospho-n-acetylenolpyruvylglucosamine Reductase, domain 2"/>
    <property type="match status" value="1"/>
</dbReference>
<organism evidence="4 5">
    <name type="scientific">Erwinia sorbitola</name>
    <dbReference type="NCBI Taxonomy" id="2681984"/>
    <lineage>
        <taxon>Bacteria</taxon>
        <taxon>Pseudomonadati</taxon>
        <taxon>Pseudomonadota</taxon>
        <taxon>Gammaproteobacteria</taxon>
        <taxon>Enterobacterales</taxon>
        <taxon>Erwiniaceae</taxon>
        <taxon>Erwinia</taxon>
    </lineage>
</organism>
<evidence type="ECO:0000313" key="5">
    <source>
        <dbReference type="Proteomes" id="UP000480164"/>
    </source>
</evidence>
<dbReference type="InterPro" id="IPR010031">
    <property type="entry name" value="FAD_lactone_oxidase-like"/>
</dbReference>
<dbReference type="PROSITE" id="PS51387">
    <property type="entry name" value="FAD_PCMH"/>
    <property type="match status" value="1"/>
</dbReference>
<dbReference type="EMBL" id="WLZX01000001">
    <property type="protein sequence ID" value="MTD25489.1"/>
    <property type="molecule type" value="Genomic_DNA"/>
</dbReference>
<evidence type="ECO:0000256" key="2">
    <source>
        <dbReference type="ARBA" id="ARBA00023002"/>
    </source>
</evidence>
<dbReference type="PANTHER" id="PTHR43762:SF1">
    <property type="entry name" value="D-ARABINONO-1,4-LACTONE OXIDASE"/>
    <property type="match status" value="1"/>
</dbReference>
<dbReference type="PIRSF" id="PIRSF000136">
    <property type="entry name" value="LGO_GLO"/>
    <property type="match status" value="1"/>
</dbReference>
<dbReference type="InterPro" id="IPR016171">
    <property type="entry name" value="Vanillyl_alc_oxidase_C-sub2"/>
</dbReference>
<name>A0ABW9R5T6_9GAMM</name>
<dbReference type="SUPFAM" id="SSF56176">
    <property type="entry name" value="FAD-binding/transporter-associated domain-like"/>
    <property type="match status" value="1"/>
</dbReference>
<dbReference type="Gene3D" id="3.30.465.10">
    <property type="match status" value="1"/>
</dbReference>
<comment type="caution">
    <text evidence="4">The sequence shown here is derived from an EMBL/GenBank/DDBJ whole genome shotgun (WGS) entry which is preliminary data.</text>
</comment>
<dbReference type="Gene3D" id="1.10.45.10">
    <property type="entry name" value="Vanillyl-alcohol Oxidase, Chain A, domain 4"/>
    <property type="match status" value="1"/>
</dbReference>
<proteinExistence type="predicted"/>
<keyword evidence="1" id="KW-0274">FAD</keyword>
<sequence>MTREPSGYPRRQPHLSPHETSLWNWAQNATLAKKTQQACPASESDLQILLRHHRGQVRVMGRRMSPGRMLAVGENDDLLIDTSALRGFISSDEHSATFAGGTPLHEVYEQLKAMGRILPASPGVIDAQTLAGALATGTHGQGLQQSSIGDEALSIRMVLADGRIETFDRQHPWFPAVQLGLGCLGVVTAVTLRTQPAKVYTCFKTAVSADTLESDLLTWNRDYVMSKAWWFPEENQVHVWAAREANAEEQAQYQANHGDLVEQQQTSDAMNQTIDQTLEHMRSDTQITDENGKPFRTVTRFKDFSDVTGDVYQVFCRGIATPQINVEIAIPLARAGAVIARIKRWHAETQPHMHYPVILRCTGASESWLSPAYQQESCFFGFVIYYAEDGSLSPEGVAFLRAVEKLLAEEGGRPHWGKYFDASLYNWAKIYPQWQAFSQVREALDPQHTFGNDFSQRLLDQGAEQ</sequence>
<dbReference type="InterPro" id="IPR016169">
    <property type="entry name" value="FAD-bd_PCMH_sub2"/>
</dbReference>
<evidence type="ECO:0000259" key="3">
    <source>
        <dbReference type="PROSITE" id="PS51387"/>
    </source>
</evidence>
<keyword evidence="2" id="KW-0560">Oxidoreductase</keyword>
<dbReference type="RefSeq" id="WP_154750836.1">
    <property type="nucleotide sequence ID" value="NZ_WLZX01000001.1"/>
</dbReference>
<dbReference type="InterPro" id="IPR007173">
    <property type="entry name" value="ALO_C"/>
</dbReference>
<dbReference type="InterPro" id="IPR016166">
    <property type="entry name" value="FAD-bd_PCMH"/>
</dbReference>
<dbReference type="Pfam" id="PF04030">
    <property type="entry name" value="ALO"/>
    <property type="match status" value="1"/>
</dbReference>
<keyword evidence="5" id="KW-1185">Reference proteome</keyword>
<reference evidence="4 5" key="1">
    <citation type="submission" date="2019-11" db="EMBL/GenBank/DDBJ databases">
        <title>Erwinia sp. nov., isolated from feces of birds in Tibet plateau of China.</title>
        <authorList>
            <person name="Ge Y."/>
        </authorList>
    </citation>
    <scope>NUCLEOTIDE SEQUENCE [LARGE SCALE GENOMIC DNA]</scope>
    <source>
        <strain evidence="4 5">J316</strain>
    </source>
</reference>
<feature type="domain" description="FAD-binding PCMH-type" evidence="3">
    <location>
        <begin position="30"/>
        <end position="197"/>
    </location>
</feature>
<dbReference type="Gene3D" id="3.30.70.2520">
    <property type="match status" value="1"/>
</dbReference>
<dbReference type="Pfam" id="PF01565">
    <property type="entry name" value="FAD_binding_4"/>
    <property type="match status" value="1"/>
</dbReference>
<evidence type="ECO:0000256" key="1">
    <source>
        <dbReference type="ARBA" id="ARBA00022827"/>
    </source>
</evidence>
<keyword evidence="1" id="KW-0285">Flavoprotein</keyword>
<gene>
    <name evidence="4" type="ORF">GK011_00800</name>
</gene>
<dbReference type="InterPro" id="IPR006094">
    <property type="entry name" value="Oxid_FAD_bind_N"/>
</dbReference>